<feature type="transmembrane region" description="Helical" evidence="6">
    <location>
        <begin position="134"/>
        <end position="159"/>
    </location>
</feature>
<dbReference type="Proteomes" id="UP001374893">
    <property type="component" value="Chromosome"/>
</dbReference>
<evidence type="ECO:0000256" key="5">
    <source>
        <dbReference type="SAM" id="MobiDB-lite"/>
    </source>
</evidence>
<gene>
    <name evidence="8" type="ORF">HAHE_17420</name>
</gene>
<evidence type="ECO:0000256" key="1">
    <source>
        <dbReference type="ARBA" id="ARBA00004370"/>
    </source>
</evidence>
<dbReference type="InterPro" id="IPR006694">
    <property type="entry name" value="Fatty_acid_hydroxylase"/>
</dbReference>
<accession>A0ABN6H5I7</accession>
<feature type="transmembrane region" description="Helical" evidence="6">
    <location>
        <begin position="80"/>
        <end position="97"/>
    </location>
</feature>
<keyword evidence="9" id="KW-1185">Reference proteome</keyword>
<comment type="subcellular location">
    <subcellularLocation>
        <location evidence="1">Membrane</location>
    </subcellularLocation>
</comment>
<feature type="transmembrane region" description="Helical" evidence="6">
    <location>
        <begin position="39"/>
        <end position="60"/>
    </location>
</feature>
<sequence length="323" mass="36979">MSISGHGATVILILVIVATLMVAIERLWPGQKLPTVRWWWLRILFVNVAQLGIVIVAGLSWDRWLSSVSLLRLSEWMNPWAAAGIAYFVSSFIYYFWHRLRHESDFFWRLCHQLHHSPRRIELLASFYKHPVEILINSVLSALIVYTLLGLSVQAAAIYTGITAIAEYFYHWNVRTPRWVGWIIQRPESHRVHHQYKHHSQNYADLPLFDWLFGTLKNPSASPKRCGFTPRGEQRFGEMLAFRDIHKTPLPPTCFGCRKRWACYASAQEQESGGICGASQREEGLPNAGRKHKQPCTVGGRDGARTPVRIIPEPPSGLKSAHH</sequence>
<evidence type="ECO:0000256" key="4">
    <source>
        <dbReference type="ARBA" id="ARBA00023136"/>
    </source>
</evidence>
<feature type="transmembrane region" description="Helical" evidence="6">
    <location>
        <begin position="6"/>
        <end position="27"/>
    </location>
</feature>
<keyword evidence="2 6" id="KW-0812">Transmembrane</keyword>
<dbReference type="PANTHER" id="PTHR11863">
    <property type="entry name" value="STEROL DESATURASE"/>
    <property type="match status" value="1"/>
</dbReference>
<keyword evidence="3 6" id="KW-1133">Transmembrane helix</keyword>
<dbReference type="InterPro" id="IPR050307">
    <property type="entry name" value="Sterol_Desaturase_Related"/>
</dbReference>
<evidence type="ECO:0000256" key="3">
    <source>
        <dbReference type="ARBA" id="ARBA00022989"/>
    </source>
</evidence>
<evidence type="ECO:0000313" key="9">
    <source>
        <dbReference type="Proteomes" id="UP001374893"/>
    </source>
</evidence>
<protein>
    <submittedName>
        <fullName evidence="8">Sterol desaturase</fullName>
    </submittedName>
</protein>
<evidence type="ECO:0000256" key="6">
    <source>
        <dbReference type="SAM" id="Phobius"/>
    </source>
</evidence>
<evidence type="ECO:0000313" key="8">
    <source>
        <dbReference type="EMBL" id="BCX47834.1"/>
    </source>
</evidence>
<reference evidence="8 9" key="1">
    <citation type="submission" date="2021-06" db="EMBL/GenBank/DDBJ databases">
        <title>Complete genome of Haloferula helveola possessing various polysaccharide degrading enzymes.</title>
        <authorList>
            <person name="Takami H."/>
            <person name="Huang C."/>
            <person name="Hamasaki K."/>
        </authorList>
    </citation>
    <scope>NUCLEOTIDE SEQUENCE [LARGE SCALE GENOMIC DNA]</scope>
    <source>
        <strain evidence="8 9">CN-1</strain>
    </source>
</reference>
<dbReference type="Pfam" id="PF04116">
    <property type="entry name" value="FA_hydroxylase"/>
    <property type="match status" value="1"/>
</dbReference>
<evidence type="ECO:0000259" key="7">
    <source>
        <dbReference type="Pfam" id="PF04116"/>
    </source>
</evidence>
<evidence type="ECO:0000256" key="2">
    <source>
        <dbReference type="ARBA" id="ARBA00022692"/>
    </source>
</evidence>
<name>A0ABN6H5I7_9BACT</name>
<feature type="region of interest" description="Disordered" evidence="5">
    <location>
        <begin position="284"/>
        <end position="323"/>
    </location>
</feature>
<proteinExistence type="predicted"/>
<organism evidence="8 9">
    <name type="scientific">Haloferula helveola</name>
    <dbReference type="NCBI Taxonomy" id="490095"/>
    <lineage>
        <taxon>Bacteria</taxon>
        <taxon>Pseudomonadati</taxon>
        <taxon>Verrucomicrobiota</taxon>
        <taxon>Verrucomicrobiia</taxon>
        <taxon>Verrucomicrobiales</taxon>
        <taxon>Verrucomicrobiaceae</taxon>
        <taxon>Haloferula</taxon>
    </lineage>
</organism>
<feature type="domain" description="Fatty acid hydroxylase" evidence="7">
    <location>
        <begin position="85"/>
        <end position="215"/>
    </location>
</feature>
<keyword evidence="4 6" id="KW-0472">Membrane</keyword>
<dbReference type="EMBL" id="AP024702">
    <property type="protein sequence ID" value="BCX47834.1"/>
    <property type="molecule type" value="Genomic_DNA"/>
</dbReference>